<evidence type="ECO:0000313" key="1">
    <source>
        <dbReference type="EMBL" id="KAK1497406.1"/>
    </source>
</evidence>
<feature type="non-terminal residue" evidence="1">
    <location>
        <position position="1"/>
    </location>
</feature>
<proteinExistence type="predicted"/>
<accession>A0AAI9YCK3</accession>
<organism evidence="1 2">
    <name type="scientific">Colletotrichum cuscutae</name>
    <dbReference type="NCBI Taxonomy" id="1209917"/>
    <lineage>
        <taxon>Eukaryota</taxon>
        <taxon>Fungi</taxon>
        <taxon>Dikarya</taxon>
        <taxon>Ascomycota</taxon>
        <taxon>Pezizomycotina</taxon>
        <taxon>Sordariomycetes</taxon>
        <taxon>Hypocreomycetidae</taxon>
        <taxon>Glomerellales</taxon>
        <taxon>Glomerellaceae</taxon>
        <taxon>Colletotrichum</taxon>
        <taxon>Colletotrichum acutatum species complex</taxon>
    </lineage>
</organism>
<evidence type="ECO:0000313" key="2">
    <source>
        <dbReference type="Proteomes" id="UP001239213"/>
    </source>
</evidence>
<reference evidence="1" key="1">
    <citation type="submission" date="2016-11" db="EMBL/GenBank/DDBJ databases">
        <title>The genome sequence of Colletotrichum cuscutae.</title>
        <authorList>
            <person name="Baroncelli R."/>
        </authorList>
    </citation>
    <scope>NUCLEOTIDE SEQUENCE</scope>
    <source>
        <strain evidence="1">IMI 304802</strain>
    </source>
</reference>
<comment type="caution">
    <text evidence="1">The sequence shown here is derived from an EMBL/GenBank/DDBJ whole genome shotgun (WGS) entry which is preliminary data.</text>
</comment>
<dbReference type="EMBL" id="MPDP01000008">
    <property type="protein sequence ID" value="KAK1497406.1"/>
    <property type="molecule type" value="Genomic_DNA"/>
</dbReference>
<name>A0AAI9YCK3_9PEZI</name>
<dbReference type="AlphaFoldDB" id="A0AAI9YCK3"/>
<gene>
    <name evidence="1" type="ORF">CCUS01_13090</name>
</gene>
<dbReference type="Proteomes" id="UP001239213">
    <property type="component" value="Unassembled WGS sequence"/>
</dbReference>
<protein>
    <submittedName>
        <fullName evidence="1">Uncharacterized protein</fullName>
    </submittedName>
</protein>
<keyword evidence="2" id="KW-1185">Reference proteome</keyword>
<sequence length="71" mass="7817">ARGSGVPCPRPLSVCQVSWWWWWRRVESSQPVRCNGCGAGIILGGADGQNARIHGEQSFGCVLSRQQPRHS</sequence>